<evidence type="ECO:0000313" key="5">
    <source>
        <dbReference type="Proteomes" id="UP000031599"/>
    </source>
</evidence>
<dbReference type="GO" id="GO:0008237">
    <property type="term" value="F:metallopeptidase activity"/>
    <property type="evidence" value="ECO:0007669"/>
    <property type="project" value="InterPro"/>
</dbReference>
<dbReference type="Pfam" id="PF13948">
    <property type="entry name" value="DUF4215"/>
    <property type="match status" value="1"/>
</dbReference>
<evidence type="ECO:0000256" key="3">
    <source>
        <dbReference type="ARBA" id="ARBA00023157"/>
    </source>
</evidence>
<sequence length="681" mass="71455">MNKKRMVRAALIAGLCATTVCLRPTEAKAYCADPEFLPLWTSNFQDLMIPVFISTGAQSSVLEAGLSFAEAERFVIEMIGRHNEASVGPLFYYAGPTNTDMDHQAMSVPDQFAARPFGVTFDSFACDIPKPLCGEKALACMGTAGTVAKAHVTLVPAGCNNGVGVPAHSLSNNDTATATLHEFGHAMGLSHSNLTHAACAPNHLFAGDPDGNDGVMRAVQGGNFPALREWRRDDVEGLAAVYPGSTSTEIAYWDDSIFPAAPSDQKLTSIIGQAATRPPTLSSAASAGESPIYLVTTNESNEVIVLVDEGAGFGSPEVVENGAAGRSWGNPTVAAGENAVLVSWSSGEEQGDASVALRWGVKDLQSQTWTYNQLPGTVDVKRIGAGYSGLNVFVLATLRDYSSNPVIMTVDSDAGTPIEVTVVDGLEAFDIGALACFTELDVSYCAVPYSANSLDGIHMGWIYVEVTAQGMMTVLQHEASDVPAWGRLGLASRPDVSIFRGTGGNQRYELLQVPGLGASSLPAPPILPTLYAAQWPVAVGSLAPTDGPIRWVGTVRRAVQCGNAIVQGLEQCDDGDVDDTDECPGTCFVASCGDGFVLAGVEECDDGNNAAGDGCNEQCLVEMDAGTDGGTDGGTGGGAEFPQDGCNCRARPAGRLGPSALVFLFVWWRRRLDRAAQHPDL</sequence>
<dbReference type="EMBL" id="JMCC02000100">
    <property type="protein sequence ID" value="KIG13328.1"/>
    <property type="molecule type" value="Genomic_DNA"/>
</dbReference>
<accession>A0A0C1ZQT8</accession>
<organism evidence="4 5">
    <name type="scientific">Enhygromyxa salina</name>
    <dbReference type="NCBI Taxonomy" id="215803"/>
    <lineage>
        <taxon>Bacteria</taxon>
        <taxon>Pseudomonadati</taxon>
        <taxon>Myxococcota</taxon>
        <taxon>Polyangia</taxon>
        <taxon>Nannocystales</taxon>
        <taxon>Nannocystaceae</taxon>
        <taxon>Enhygromyxa</taxon>
    </lineage>
</organism>
<dbReference type="RefSeq" id="WP_240480369.1">
    <property type="nucleotide sequence ID" value="NZ_JMCC02000100.1"/>
</dbReference>
<keyword evidence="1" id="KW-0732">Signal</keyword>
<dbReference type="SUPFAM" id="SSF55486">
    <property type="entry name" value="Metalloproteases ('zincins'), catalytic domain"/>
    <property type="match status" value="1"/>
</dbReference>
<gene>
    <name evidence="4" type="ORF">DB30_00330</name>
</gene>
<comment type="caution">
    <text evidence="4">The sequence shown here is derived from an EMBL/GenBank/DDBJ whole genome shotgun (WGS) entry which is preliminary data.</text>
</comment>
<protein>
    <submittedName>
        <fullName evidence="4">Microbial collagenase, secreted</fullName>
    </submittedName>
</protein>
<dbReference type="Proteomes" id="UP000031599">
    <property type="component" value="Unassembled WGS sequence"/>
</dbReference>
<dbReference type="InterPro" id="IPR024079">
    <property type="entry name" value="MetalloPept_cat_dom_sf"/>
</dbReference>
<proteinExistence type="predicted"/>
<reference evidence="4 5" key="1">
    <citation type="submission" date="2014-12" db="EMBL/GenBank/DDBJ databases">
        <title>Genome assembly of Enhygromyxa salina DSM 15201.</title>
        <authorList>
            <person name="Sharma G."/>
            <person name="Subramanian S."/>
        </authorList>
    </citation>
    <scope>NUCLEOTIDE SEQUENCE [LARGE SCALE GENOMIC DNA]</scope>
    <source>
        <strain evidence="4 5">DSM 15201</strain>
    </source>
</reference>
<keyword evidence="3" id="KW-1015">Disulfide bond</keyword>
<evidence type="ECO:0000256" key="1">
    <source>
        <dbReference type="ARBA" id="ARBA00022729"/>
    </source>
</evidence>
<dbReference type="InterPro" id="IPR011936">
    <property type="entry name" value="Myxo_disulph_rpt"/>
</dbReference>
<dbReference type="NCBIfam" id="TIGR02232">
    <property type="entry name" value="myxo_disulf_rpt"/>
    <property type="match status" value="1"/>
</dbReference>
<dbReference type="AlphaFoldDB" id="A0A0C1ZQT8"/>
<dbReference type="Gene3D" id="3.40.390.10">
    <property type="entry name" value="Collagenase (Catalytic Domain)"/>
    <property type="match status" value="1"/>
</dbReference>
<name>A0A0C1ZQT8_9BACT</name>
<evidence type="ECO:0000313" key="4">
    <source>
        <dbReference type="EMBL" id="KIG13328.1"/>
    </source>
</evidence>
<keyword evidence="2" id="KW-0677">Repeat</keyword>
<evidence type="ECO:0000256" key="2">
    <source>
        <dbReference type="ARBA" id="ARBA00022737"/>
    </source>
</evidence>